<evidence type="ECO:0000256" key="4">
    <source>
        <dbReference type="ARBA" id="ARBA00022840"/>
    </source>
</evidence>
<evidence type="ECO:0000313" key="9">
    <source>
        <dbReference type="EMBL" id="CAB4987058.1"/>
    </source>
</evidence>
<protein>
    <submittedName>
        <fullName evidence="8">Unannotated protein</fullName>
    </submittedName>
</protein>
<feature type="domain" description="Thiamin pyrophosphokinase catalytic" evidence="5">
    <location>
        <begin position="44"/>
        <end position="148"/>
    </location>
</feature>
<dbReference type="EMBL" id="CAEZYR010000038">
    <property type="protein sequence ID" value="CAB4741686.1"/>
    <property type="molecule type" value="Genomic_DNA"/>
</dbReference>
<dbReference type="SUPFAM" id="SSF63999">
    <property type="entry name" value="Thiamin pyrophosphokinase, catalytic domain"/>
    <property type="match status" value="1"/>
</dbReference>
<keyword evidence="2" id="KW-0547">Nucleotide-binding</keyword>
<dbReference type="InterPro" id="IPR036371">
    <property type="entry name" value="TPK_B1-bd_sf"/>
</dbReference>
<dbReference type="InterPro" id="IPR006282">
    <property type="entry name" value="Thi_PPkinase"/>
</dbReference>
<dbReference type="PANTHER" id="PTHR41299:SF1">
    <property type="entry name" value="THIAMINE PYROPHOSPHOKINASE"/>
    <property type="match status" value="1"/>
</dbReference>
<proteinExistence type="predicted"/>
<gene>
    <name evidence="6" type="ORF">UFOPK2754_01221</name>
    <name evidence="7" type="ORF">UFOPK3139_03184</name>
    <name evidence="8" type="ORF">UFOPK3543_00937</name>
    <name evidence="9" type="ORF">UFOPK3967_00758</name>
</gene>
<keyword evidence="4" id="KW-0067">ATP-binding</keyword>
<dbReference type="InterPro" id="IPR007371">
    <property type="entry name" value="TPK_catalytic"/>
</dbReference>
<dbReference type="EMBL" id="CAFBOS010000033">
    <property type="protein sequence ID" value="CAB4987058.1"/>
    <property type="molecule type" value="Genomic_DNA"/>
</dbReference>
<dbReference type="Pfam" id="PF04263">
    <property type="entry name" value="TPK_catalytic"/>
    <property type="match status" value="1"/>
</dbReference>
<dbReference type="GO" id="GO:0030975">
    <property type="term" value="F:thiamine binding"/>
    <property type="evidence" value="ECO:0007669"/>
    <property type="project" value="InterPro"/>
</dbReference>
<dbReference type="Gene3D" id="3.40.50.10240">
    <property type="entry name" value="Thiamin pyrophosphokinase, catalytic domain"/>
    <property type="match status" value="1"/>
</dbReference>
<reference evidence="8" key="1">
    <citation type="submission" date="2020-05" db="EMBL/GenBank/DDBJ databases">
        <authorList>
            <person name="Chiriac C."/>
            <person name="Salcher M."/>
            <person name="Ghai R."/>
            <person name="Kavagutti S V."/>
        </authorList>
    </citation>
    <scope>NUCLEOTIDE SEQUENCE</scope>
</reference>
<evidence type="ECO:0000259" key="5">
    <source>
        <dbReference type="Pfam" id="PF04263"/>
    </source>
</evidence>
<dbReference type="EMBL" id="CAFABA010000227">
    <property type="protein sequence ID" value="CAB4836740.1"/>
    <property type="molecule type" value="Genomic_DNA"/>
</dbReference>
<sequence length="236" mass="25148">MCGAQLTNGRQTAGMSDVPHHRRVLVVAGGDERPLSALSSRLGSFDVVIAADSGVHHAQSLGLHIDLVVGDFDSVSEDAVARAVADGAVLDPFPAAKDQTDLELAIDRAFEEGGHGAEIVVVASVSGRLDHALANLLLLASPSYATCRVSAYVDRWSVSVLRDETRTFLTAPDRTVTLLVVHPEGVRVETRGLAYPLRDEVVYRSSTRGVSNVTVGDEFEVRVAGGVLLVLREWAD</sequence>
<dbReference type="GO" id="GO:0005524">
    <property type="term" value="F:ATP binding"/>
    <property type="evidence" value="ECO:0007669"/>
    <property type="project" value="UniProtKB-KW"/>
</dbReference>
<dbReference type="InterPro" id="IPR053149">
    <property type="entry name" value="TPK"/>
</dbReference>
<evidence type="ECO:0000256" key="2">
    <source>
        <dbReference type="ARBA" id="ARBA00022741"/>
    </source>
</evidence>
<accession>A0A6J7G7F5</accession>
<dbReference type="CDD" id="cd07995">
    <property type="entry name" value="TPK"/>
    <property type="match status" value="1"/>
</dbReference>
<keyword evidence="1" id="KW-0808">Transferase</keyword>
<organism evidence="8">
    <name type="scientific">freshwater metagenome</name>
    <dbReference type="NCBI Taxonomy" id="449393"/>
    <lineage>
        <taxon>unclassified sequences</taxon>
        <taxon>metagenomes</taxon>
        <taxon>ecological metagenomes</taxon>
    </lineage>
</organism>
<dbReference type="EMBL" id="CAFBMH010000024">
    <property type="protein sequence ID" value="CAB4902388.1"/>
    <property type="molecule type" value="Genomic_DNA"/>
</dbReference>
<dbReference type="GO" id="GO:0004788">
    <property type="term" value="F:thiamine diphosphokinase activity"/>
    <property type="evidence" value="ECO:0007669"/>
    <property type="project" value="InterPro"/>
</dbReference>
<dbReference type="GO" id="GO:0006772">
    <property type="term" value="P:thiamine metabolic process"/>
    <property type="evidence" value="ECO:0007669"/>
    <property type="project" value="InterPro"/>
</dbReference>
<evidence type="ECO:0000256" key="1">
    <source>
        <dbReference type="ARBA" id="ARBA00022679"/>
    </source>
</evidence>
<dbReference type="SUPFAM" id="SSF63862">
    <property type="entry name" value="Thiamin pyrophosphokinase, substrate-binding domain"/>
    <property type="match status" value="1"/>
</dbReference>
<dbReference type="InterPro" id="IPR036759">
    <property type="entry name" value="TPK_catalytic_sf"/>
</dbReference>
<name>A0A6J7G7F5_9ZZZZ</name>
<evidence type="ECO:0000313" key="6">
    <source>
        <dbReference type="EMBL" id="CAB4741686.1"/>
    </source>
</evidence>
<evidence type="ECO:0000313" key="7">
    <source>
        <dbReference type="EMBL" id="CAB4836740.1"/>
    </source>
</evidence>
<dbReference type="GO" id="GO:0009229">
    <property type="term" value="P:thiamine diphosphate biosynthetic process"/>
    <property type="evidence" value="ECO:0007669"/>
    <property type="project" value="InterPro"/>
</dbReference>
<dbReference type="AlphaFoldDB" id="A0A6J7G7F5"/>
<dbReference type="NCBIfam" id="TIGR01378">
    <property type="entry name" value="thi_PPkinase"/>
    <property type="match status" value="1"/>
</dbReference>
<evidence type="ECO:0000256" key="3">
    <source>
        <dbReference type="ARBA" id="ARBA00022777"/>
    </source>
</evidence>
<dbReference type="PANTHER" id="PTHR41299">
    <property type="entry name" value="THIAMINE PYROPHOSPHOKINASE"/>
    <property type="match status" value="1"/>
</dbReference>
<dbReference type="GO" id="GO:0016301">
    <property type="term" value="F:kinase activity"/>
    <property type="evidence" value="ECO:0007669"/>
    <property type="project" value="UniProtKB-KW"/>
</dbReference>
<evidence type="ECO:0000313" key="8">
    <source>
        <dbReference type="EMBL" id="CAB4902388.1"/>
    </source>
</evidence>
<keyword evidence="3" id="KW-0418">Kinase</keyword>